<dbReference type="Pfam" id="PF02643">
    <property type="entry name" value="DUF192"/>
    <property type="match status" value="1"/>
</dbReference>
<gene>
    <name evidence="2" type="ORF">POL72_01595</name>
</gene>
<evidence type="ECO:0000313" key="3">
    <source>
        <dbReference type="Proteomes" id="UP001217485"/>
    </source>
</evidence>
<dbReference type="InterPro" id="IPR003795">
    <property type="entry name" value="DUF192"/>
</dbReference>
<dbReference type="RefSeq" id="WP_272093175.1">
    <property type="nucleotide sequence ID" value="NZ_JAQNDK010000001.1"/>
</dbReference>
<keyword evidence="3" id="KW-1185">Reference proteome</keyword>
<dbReference type="InterPro" id="IPR038695">
    <property type="entry name" value="Saro_0823-like_sf"/>
</dbReference>
<name>A0ABT5BU26_9BACT</name>
<dbReference type="PANTHER" id="PTHR37953">
    <property type="entry name" value="UPF0127 PROTEIN MJ1496"/>
    <property type="match status" value="1"/>
</dbReference>
<accession>A0ABT5BU26</accession>
<dbReference type="EMBL" id="JAQNDK010000001">
    <property type="protein sequence ID" value="MDC0676416.1"/>
    <property type="molecule type" value="Genomic_DNA"/>
</dbReference>
<sequence>MSSRCALATRPFTSATSATSASLAIPAVLASLVPALGTLLLGLALGACERRVDEPLPLTPSSNVGDVAPPASTGTPPASTGTPPASAGGREAGRCIQPTASTPERPSPKLTGPDPACPDDPTGPFQLATGKVTFLEAKAPDVTVEIARREQERMRGLMYRTSMGENRGMIFVFQQRTNHSFWMHNTCIPLDMLFIDSDGTIVGIEENTPTLNDSTFDVGCPSTYVLELNAGWARRHGVVAGQKVRLDGI</sequence>
<dbReference type="PANTHER" id="PTHR37953:SF1">
    <property type="entry name" value="UPF0127 PROTEIN MJ1496"/>
    <property type="match status" value="1"/>
</dbReference>
<evidence type="ECO:0000256" key="1">
    <source>
        <dbReference type="SAM" id="MobiDB-lite"/>
    </source>
</evidence>
<dbReference type="Proteomes" id="UP001217485">
    <property type="component" value="Unassembled WGS sequence"/>
</dbReference>
<proteinExistence type="predicted"/>
<dbReference type="Gene3D" id="2.60.120.1140">
    <property type="entry name" value="Protein of unknown function DUF192"/>
    <property type="match status" value="1"/>
</dbReference>
<feature type="compositionally biased region" description="Low complexity" evidence="1">
    <location>
        <begin position="68"/>
        <end position="89"/>
    </location>
</feature>
<feature type="region of interest" description="Disordered" evidence="1">
    <location>
        <begin position="56"/>
        <end position="120"/>
    </location>
</feature>
<evidence type="ECO:0000313" key="2">
    <source>
        <dbReference type="EMBL" id="MDC0676416.1"/>
    </source>
</evidence>
<reference evidence="2 3" key="1">
    <citation type="submission" date="2023-01" db="EMBL/GenBank/DDBJ databases">
        <title>Minimal conservation of predation-associated metabolite biosynthetic gene clusters underscores biosynthetic potential of Myxococcota including descriptions for ten novel species: Archangium lansinium sp. nov., Myxococcus landrumus sp. nov., Nannocystis bai.</title>
        <authorList>
            <person name="Ahearne A."/>
            <person name="Stevens C."/>
            <person name="Dowd S."/>
        </authorList>
    </citation>
    <scope>NUCLEOTIDE SEQUENCE [LARGE SCALE GENOMIC DNA]</scope>
    <source>
        <strain evidence="2 3">WIWO2</strain>
    </source>
</reference>
<comment type="caution">
    <text evidence="2">The sequence shown here is derived from an EMBL/GenBank/DDBJ whole genome shotgun (WGS) entry which is preliminary data.</text>
</comment>
<organism evidence="2 3">
    <name type="scientific">Sorangium atrum</name>
    <dbReference type="NCBI Taxonomy" id="2995308"/>
    <lineage>
        <taxon>Bacteria</taxon>
        <taxon>Pseudomonadati</taxon>
        <taxon>Myxococcota</taxon>
        <taxon>Polyangia</taxon>
        <taxon>Polyangiales</taxon>
        <taxon>Polyangiaceae</taxon>
        <taxon>Sorangium</taxon>
    </lineage>
</organism>
<protein>
    <submittedName>
        <fullName evidence="2">DUF192 domain-containing protein</fullName>
    </submittedName>
</protein>